<evidence type="ECO:0000313" key="1">
    <source>
        <dbReference type="EMBL" id="MFC5712621.1"/>
    </source>
</evidence>
<accession>A0ABW0YKG1</accession>
<dbReference type="EMBL" id="JBHSOZ010000003">
    <property type="protein sequence ID" value="MFC5712621.1"/>
    <property type="molecule type" value="Genomic_DNA"/>
</dbReference>
<protein>
    <recommendedName>
        <fullName evidence="3">Transposase, Mutator family</fullName>
    </recommendedName>
</protein>
<keyword evidence="2" id="KW-1185">Reference proteome</keyword>
<name>A0ABW0YKG1_9BACI</name>
<organism evidence="1 2">
    <name type="scientific">Thalassorhabdus alkalitolerans</name>
    <dbReference type="NCBI Taxonomy" id="2282697"/>
    <lineage>
        <taxon>Bacteria</taxon>
        <taxon>Bacillati</taxon>
        <taxon>Bacillota</taxon>
        <taxon>Bacilli</taxon>
        <taxon>Bacillales</taxon>
        <taxon>Bacillaceae</taxon>
        <taxon>Thalassorhabdus</taxon>
    </lineage>
</organism>
<evidence type="ECO:0008006" key="3">
    <source>
        <dbReference type="Google" id="ProtNLM"/>
    </source>
</evidence>
<dbReference type="Proteomes" id="UP001596142">
    <property type="component" value="Unassembled WGS sequence"/>
</dbReference>
<comment type="caution">
    <text evidence="1">The sequence shown here is derived from an EMBL/GenBank/DDBJ whole genome shotgun (WGS) entry which is preliminary data.</text>
</comment>
<proteinExistence type="predicted"/>
<gene>
    <name evidence="1" type="ORF">ACFPU1_07495</name>
</gene>
<evidence type="ECO:0000313" key="2">
    <source>
        <dbReference type="Proteomes" id="UP001596142"/>
    </source>
</evidence>
<dbReference type="RefSeq" id="WP_054635008.1">
    <property type="nucleotide sequence ID" value="NZ_JBHSOZ010000003.1"/>
</dbReference>
<reference evidence="2" key="1">
    <citation type="journal article" date="2019" name="Int. J. Syst. Evol. Microbiol.">
        <title>The Global Catalogue of Microorganisms (GCM) 10K type strain sequencing project: providing services to taxonomists for standard genome sequencing and annotation.</title>
        <authorList>
            <consortium name="The Broad Institute Genomics Platform"/>
            <consortium name="The Broad Institute Genome Sequencing Center for Infectious Disease"/>
            <person name="Wu L."/>
            <person name="Ma J."/>
        </authorList>
    </citation>
    <scope>NUCLEOTIDE SEQUENCE [LARGE SCALE GENOMIC DNA]</scope>
    <source>
        <strain evidence="2">CECT 7184</strain>
    </source>
</reference>
<sequence length="65" mass="7760">MKKKDFFKDLKQIIRDLENQDQSIVGRTEEKKLGRGKRGPTLRSEYVLRAKVGIQDEQNKRQERE</sequence>